<organism evidence="1 2">
    <name type="scientific">Salisediminibacterium halotolerans</name>
    <dbReference type="NCBI Taxonomy" id="517425"/>
    <lineage>
        <taxon>Bacteria</taxon>
        <taxon>Bacillati</taxon>
        <taxon>Bacillota</taxon>
        <taxon>Bacilli</taxon>
        <taxon>Bacillales</taxon>
        <taxon>Bacillaceae</taxon>
        <taxon>Salisediminibacterium</taxon>
    </lineage>
</organism>
<dbReference type="Pfam" id="PF13040">
    <property type="entry name" value="Fur_reg_FbpB"/>
    <property type="match status" value="1"/>
</dbReference>
<dbReference type="RefSeq" id="WP_093073065.1">
    <property type="nucleotide sequence ID" value="NZ_FOGV01000014.1"/>
</dbReference>
<gene>
    <name evidence="1" type="ORF">SAMN05444126_11431</name>
</gene>
<dbReference type="EMBL" id="FOGV01000014">
    <property type="protein sequence ID" value="SES08385.1"/>
    <property type="molecule type" value="Genomic_DNA"/>
</dbReference>
<comment type="caution">
    <text evidence="1">The sequence shown here is derived from an EMBL/GenBank/DDBJ whole genome shotgun (WGS) entry which is preliminary data.</text>
</comment>
<evidence type="ECO:0000313" key="1">
    <source>
        <dbReference type="EMBL" id="SES08385.1"/>
    </source>
</evidence>
<name>A0A1H9UG20_9BACI</name>
<sequence>MGRRVQKSFDELVKENKAEILKDDQAMSKIEERIDQKYEKELAENS</sequence>
<accession>A0A1H9UG20</accession>
<dbReference type="STRING" id="1464123.SAMN05444126_11431"/>
<dbReference type="Proteomes" id="UP000199318">
    <property type="component" value="Unassembled WGS sequence"/>
</dbReference>
<protein>
    <submittedName>
        <fullName evidence="1">Fur-regulated basic protein B</fullName>
    </submittedName>
</protein>
<dbReference type="OrthoDB" id="2991278at2"/>
<reference evidence="2" key="1">
    <citation type="submission" date="2016-10" db="EMBL/GenBank/DDBJ databases">
        <authorList>
            <person name="de Groot N.N."/>
        </authorList>
    </citation>
    <scope>NUCLEOTIDE SEQUENCE [LARGE SCALE GENOMIC DNA]</scope>
    <source>
        <strain evidence="2">10nlg</strain>
    </source>
</reference>
<dbReference type="InterPro" id="IPR025004">
    <property type="entry name" value="SenN/SenS"/>
</dbReference>
<keyword evidence="2" id="KW-1185">Reference proteome</keyword>
<proteinExistence type="predicted"/>
<dbReference type="AlphaFoldDB" id="A0A1H9UG20"/>
<evidence type="ECO:0000313" key="2">
    <source>
        <dbReference type="Proteomes" id="UP000199318"/>
    </source>
</evidence>